<dbReference type="PANTHER" id="PTHR31121:SF6">
    <property type="entry name" value="ALPHA-1,2 MANNOSYLTRANSFERASE KTR1"/>
    <property type="match status" value="1"/>
</dbReference>
<dbReference type="PANTHER" id="PTHR31121">
    <property type="entry name" value="ALPHA-1,2 MANNOSYLTRANSFERASE KTR1"/>
    <property type="match status" value="1"/>
</dbReference>
<feature type="signal peptide" evidence="3">
    <location>
        <begin position="1"/>
        <end position="25"/>
    </location>
</feature>
<dbReference type="Pfam" id="PF01793">
    <property type="entry name" value="Glyco_transf_15"/>
    <property type="match status" value="1"/>
</dbReference>
<gene>
    <name evidence="4" type="ORF">PROFUN_08531</name>
</gene>
<keyword evidence="5" id="KW-1185">Reference proteome</keyword>
<dbReference type="AlphaFoldDB" id="A0A2P6N1N2"/>
<dbReference type="InParanoid" id="A0A2P6N1N2"/>
<dbReference type="GO" id="GO:0016020">
    <property type="term" value="C:membrane"/>
    <property type="evidence" value="ECO:0007669"/>
    <property type="project" value="InterPro"/>
</dbReference>
<evidence type="ECO:0000256" key="1">
    <source>
        <dbReference type="ARBA" id="ARBA00007677"/>
    </source>
</evidence>
<feature type="chain" id="PRO_5015197191" evidence="3">
    <location>
        <begin position="26"/>
        <end position="334"/>
    </location>
</feature>
<dbReference type="SUPFAM" id="SSF53448">
    <property type="entry name" value="Nucleotide-diphospho-sugar transferases"/>
    <property type="match status" value="1"/>
</dbReference>
<dbReference type="GO" id="GO:0000026">
    <property type="term" value="F:alpha-1,2-mannosyltransferase activity"/>
    <property type="evidence" value="ECO:0007669"/>
    <property type="project" value="TreeGrafter"/>
</dbReference>
<proteinExistence type="inferred from homology"/>
<sequence>MKQAGYIVLFWTTLFLFYLWTGSSSRNTHQIRTTPDEVSRNGFVMFARNDKLKEMVRSIKRLDALYNQAHDHPWYIFSREPLDSSITGELSRVSRGLARFGIIPNEHWGYTSTTERIIKSPISREKLLNRWFAGFMSSHPLLRDVDYVWKVDAESTYHCNMIRLDPFGLMKTNNLSYAGIPGTKEDAHGALSLWNNVQSFVKRNGSLLHSEGMELLSSDKGKSFNMCRFKDQFGILSLRFLRSTGYHSLFESVDDINNGFTTDGWTDSLFFTIASSLLGGPRSVHAFRDIGYEHSKWTYWCPKGKAHEGNHCMCDPTDFRLKDNKPECIALFDT</sequence>
<dbReference type="InterPro" id="IPR029044">
    <property type="entry name" value="Nucleotide-diphossugar_trans"/>
</dbReference>
<keyword evidence="2 4" id="KW-0808">Transferase</keyword>
<accession>A0A2P6N1N2</accession>
<organism evidence="4 5">
    <name type="scientific">Planoprotostelium fungivorum</name>
    <dbReference type="NCBI Taxonomy" id="1890364"/>
    <lineage>
        <taxon>Eukaryota</taxon>
        <taxon>Amoebozoa</taxon>
        <taxon>Evosea</taxon>
        <taxon>Variosea</taxon>
        <taxon>Cavosteliida</taxon>
        <taxon>Cavosteliaceae</taxon>
        <taxon>Planoprotostelium</taxon>
    </lineage>
</organism>
<evidence type="ECO:0000256" key="2">
    <source>
        <dbReference type="ARBA" id="ARBA00022679"/>
    </source>
</evidence>
<comment type="caution">
    <text evidence="4">The sequence shown here is derived from an EMBL/GenBank/DDBJ whole genome shotgun (WGS) entry which is preliminary data.</text>
</comment>
<evidence type="ECO:0000313" key="5">
    <source>
        <dbReference type="Proteomes" id="UP000241769"/>
    </source>
</evidence>
<comment type="similarity">
    <text evidence="1">Belongs to the glycosyltransferase 15 family.</text>
</comment>
<keyword evidence="4" id="KW-0328">Glycosyltransferase</keyword>
<dbReference type="GO" id="GO:0005794">
    <property type="term" value="C:Golgi apparatus"/>
    <property type="evidence" value="ECO:0007669"/>
    <property type="project" value="TreeGrafter"/>
</dbReference>
<keyword evidence="3" id="KW-0732">Signal</keyword>
<dbReference type="InterPro" id="IPR002685">
    <property type="entry name" value="Glyco_trans_15"/>
</dbReference>
<reference evidence="4 5" key="1">
    <citation type="journal article" date="2018" name="Genome Biol. Evol.">
        <title>Multiple Roots of Fruiting Body Formation in Amoebozoa.</title>
        <authorList>
            <person name="Hillmann F."/>
            <person name="Forbes G."/>
            <person name="Novohradska S."/>
            <person name="Ferling I."/>
            <person name="Riege K."/>
            <person name="Groth M."/>
            <person name="Westermann M."/>
            <person name="Marz M."/>
            <person name="Spaller T."/>
            <person name="Winckler T."/>
            <person name="Schaap P."/>
            <person name="Glockner G."/>
        </authorList>
    </citation>
    <scope>NUCLEOTIDE SEQUENCE [LARGE SCALE GENOMIC DNA]</scope>
    <source>
        <strain evidence="4 5">Jena</strain>
    </source>
</reference>
<name>A0A2P6N1N2_9EUKA</name>
<dbReference type="GO" id="GO:0000032">
    <property type="term" value="P:cell wall mannoprotein biosynthetic process"/>
    <property type="evidence" value="ECO:0007669"/>
    <property type="project" value="TreeGrafter"/>
</dbReference>
<dbReference type="Proteomes" id="UP000241769">
    <property type="component" value="Unassembled WGS sequence"/>
</dbReference>
<evidence type="ECO:0000256" key="3">
    <source>
        <dbReference type="SAM" id="SignalP"/>
    </source>
</evidence>
<dbReference type="GO" id="GO:0006487">
    <property type="term" value="P:protein N-linked glycosylation"/>
    <property type="evidence" value="ECO:0007669"/>
    <property type="project" value="TreeGrafter"/>
</dbReference>
<dbReference type="Gene3D" id="3.90.550.10">
    <property type="entry name" value="Spore Coat Polysaccharide Biosynthesis Protein SpsA, Chain A"/>
    <property type="match status" value="1"/>
</dbReference>
<dbReference type="EMBL" id="MDYQ01000251">
    <property type="protein sequence ID" value="PRP77857.1"/>
    <property type="molecule type" value="Genomic_DNA"/>
</dbReference>
<dbReference type="OrthoDB" id="439943at2759"/>
<evidence type="ECO:0000313" key="4">
    <source>
        <dbReference type="EMBL" id="PRP77857.1"/>
    </source>
</evidence>
<protein>
    <submittedName>
        <fullName evidence="4">Alpha-1,2-mannosyltransferase</fullName>
    </submittedName>
</protein>